<comment type="caution">
    <text evidence="1">The sequence shown here is derived from an EMBL/GenBank/DDBJ whole genome shotgun (WGS) entry which is preliminary data.</text>
</comment>
<evidence type="ECO:0008006" key="3">
    <source>
        <dbReference type="Google" id="ProtNLM"/>
    </source>
</evidence>
<accession>A0ABU3BZ00</accession>
<sequence length="239" mass="27387">MDIPNPPEHIREKFRCALLEGDEWGLLAANRAYEEFADLRRYALKMEQLVDHAEQAEIEDLRPEADALDDDDRGEFWAWHYPVHWDQVVRGMFRASTVTVITSFVETTLSQICRDVQLITQEELRPSDINGGVVEKRKKYLARFGGFALDRVSWKRIEDIVQIRNALVHANGSIEQCKNSSMIRGIISENKDLNEVYGAVSINKGYLEYCLGCVEDALSSLSTEMTELCSRQKRLSVKT</sequence>
<protein>
    <recommendedName>
        <fullName evidence="3">RiboL-PSP-HEPN domain-containing protein</fullName>
    </recommendedName>
</protein>
<reference evidence="1 2" key="1">
    <citation type="submission" date="2023-09" db="EMBL/GenBank/DDBJ databases">
        <authorList>
            <person name="Rey-Velasco X."/>
        </authorList>
    </citation>
    <scope>NUCLEOTIDE SEQUENCE [LARGE SCALE GENOMIC DNA]</scope>
    <source>
        <strain evidence="1 2">W335</strain>
    </source>
</reference>
<dbReference type="RefSeq" id="WP_311652330.1">
    <property type="nucleotide sequence ID" value="NZ_JAVRIB010000005.1"/>
</dbReference>
<organism evidence="1 2">
    <name type="scientific">Spectribacter hydrogenoxidans</name>
    <dbReference type="NCBI Taxonomy" id="3075608"/>
    <lineage>
        <taxon>Bacteria</taxon>
        <taxon>Pseudomonadati</taxon>
        <taxon>Pseudomonadota</taxon>
        <taxon>Gammaproteobacteria</taxon>
        <taxon>Salinisphaerales</taxon>
        <taxon>Salinisphaeraceae</taxon>
        <taxon>Spectribacter</taxon>
    </lineage>
</organism>
<keyword evidence="2" id="KW-1185">Reference proteome</keyword>
<proteinExistence type="predicted"/>
<name>A0ABU3BZ00_9GAMM</name>
<gene>
    <name evidence="1" type="ORF">RM532_06215</name>
</gene>
<dbReference type="EMBL" id="JAVRIB010000005">
    <property type="protein sequence ID" value="MDT0634546.1"/>
    <property type="molecule type" value="Genomic_DNA"/>
</dbReference>
<dbReference type="Proteomes" id="UP001251857">
    <property type="component" value="Unassembled WGS sequence"/>
</dbReference>
<evidence type="ECO:0000313" key="1">
    <source>
        <dbReference type="EMBL" id="MDT0634546.1"/>
    </source>
</evidence>
<evidence type="ECO:0000313" key="2">
    <source>
        <dbReference type="Proteomes" id="UP001251857"/>
    </source>
</evidence>